<feature type="domain" description="EGF-like" evidence="6">
    <location>
        <begin position="1424"/>
        <end position="1457"/>
    </location>
</feature>
<dbReference type="PANTHER" id="PTHR38934">
    <property type="entry name" value="HYPHALLY REGULATED CELL WALL PROTEIN 1"/>
    <property type="match status" value="1"/>
</dbReference>
<feature type="transmembrane region" description="Helical" evidence="4">
    <location>
        <begin position="2036"/>
        <end position="2054"/>
    </location>
</feature>
<feature type="transmembrane region" description="Helical" evidence="4">
    <location>
        <begin position="2066"/>
        <end position="2086"/>
    </location>
</feature>
<dbReference type="InterPro" id="IPR011936">
    <property type="entry name" value="Myxo_disulph_rpt"/>
</dbReference>
<feature type="domain" description="EGF-like" evidence="6">
    <location>
        <begin position="1368"/>
        <end position="1397"/>
    </location>
</feature>
<evidence type="ECO:0000256" key="2">
    <source>
        <dbReference type="ARBA" id="ARBA00022737"/>
    </source>
</evidence>
<feature type="domain" description="EGF-like" evidence="6">
    <location>
        <begin position="749"/>
        <end position="790"/>
    </location>
</feature>
<feature type="domain" description="EGF-like" evidence="6">
    <location>
        <begin position="940"/>
        <end position="974"/>
    </location>
</feature>
<dbReference type="EMBL" id="CAJJDM010000009">
    <property type="protein sequence ID" value="CAD8048256.1"/>
    <property type="molecule type" value="Genomic_DNA"/>
</dbReference>
<feature type="transmembrane region" description="Helical" evidence="4">
    <location>
        <begin position="1919"/>
        <end position="1944"/>
    </location>
</feature>
<dbReference type="Pfam" id="PF13948">
    <property type="entry name" value="DUF4215"/>
    <property type="match status" value="14"/>
</dbReference>
<dbReference type="OMA" id="GWIHIAS"/>
<feature type="signal peptide" evidence="5">
    <location>
        <begin position="1"/>
        <end position="17"/>
    </location>
</feature>
<feature type="domain" description="EGF-like" evidence="6">
    <location>
        <begin position="878"/>
        <end position="912"/>
    </location>
</feature>
<keyword evidence="4" id="KW-1133">Transmembrane helix</keyword>
<feature type="transmembrane region" description="Helical" evidence="4">
    <location>
        <begin position="1859"/>
        <end position="1880"/>
    </location>
</feature>
<proteinExistence type="predicted"/>
<feature type="domain" description="EGF-like" evidence="6">
    <location>
        <begin position="702"/>
        <end position="741"/>
    </location>
</feature>
<feature type="domain" description="EGF-like" evidence="6">
    <location>
        <begin position="1544"/>
        <end position="1576"/>
    </location>
</feature>
<dbReference type="SMART" id="SM00261">
    <property type="entry name" value="FU"/>
    <property type="match status" value="10"/>
</dbReference>
<comment type="caution">
    <text evidence="7">The sequence shown here is derived from an EMBL/GenBank/DDBJ whole genome shotgun (WGS) entry which is preliminary data.</text>
</comment>
<evidence type="ECO:0000256" key="5">
    <source>
        <dbReference type="SAM" id="SignalP"/>
    </source>
</evidence>
<dbReference type="InterPro" id="IPR000742">
    <property type="entry name" value="EGF"/>
</dbReference>
<evidence type="ECO:0000256" key="1">
    <source>
        <dbReference type="ARBA" id="ARBA00022729"/>
    </source>
</evidence>
<dbReference type="SMART" id="SM00181">
    <property type="entry name" value="EGF"/>
    <property type="match status" value="9"/>
</dbReference>
<feature type="transmembrane region" description="Helical" evidence="4">
    <location>
        <begin position="1760"/>
        <end position="1785"/>
    </location>
</feature>
<feature type="transmembrane region" description="Helical" evidence="4">
    <location>
        <begin position="2098"/>
        <end position="2120"/>
    </location>
</feature>
<dbReference type="PANTHER" id="PTHR38934:SF6">
    <property type="entry name" value="CHROMOSOME UNDETERMINED SCAFFOLD_176, WHOLE GENOME SHOTGUN SEQUENCE"/>
    <property type="match status" value="1"/>
</dbReference>
<feature type="domain" description="EGF-like" evidence="6">
    <location>
        <begin position="1068"/>
        <end position="1098"/>
    </location>
</feature>
<organism evidence="7 8">
    <name type="scientific">Paramecium primaurelia</name>
    <dbReference type="NCBI Taxonomy" id="5886"/>
    <lineage>
        <taxon>Eukaryota</taxon>
        <taxon>Sar</taxon>
        <taxon>Alveolata</taxon>
        <taxon>Ciliophora</taxon>
        <taxon>Intramacronucleata</taxon>
        <taxon>Oligohymenophorea</taxon>
        <taxon>Peniculida</taxon>
        <taxon>Parameciidae</taxon>
        <taxon>Paramecium</taxon>
    </lineage>
</organism>
<keyword evidence="3" id="KW-1015">Disulfide bond</keyword>
<keyword evidence="4" id="KW-0812">Transmembrane</keyword>
<feature type="chain" id="PRO_5035905046" description="EGF-like domain-containing protein" evidence="5">
    <location>
        <begin position="18"/>
        <end position="2150"/>
    </location>
</feature>
<dbReference type="InterPro" id="IPR006212">
    <property type="entry name" value="Furin_repeat"/>
</dbReference>
<dbReference type="Proteomes" id="UP000688137">
    <property type="component" value="Unassembled WGS sequence"/>
</dbReference>
<feature type="domain" description="EGF-like" evidence="6">
    <location>
        <begin position="427"/>
        <end position="456"/>
    </location>
</feature>
<evidence type="ECO:0000313" key="8">
    <source>
        <dbReference type="Proteomes" id="UP000688137"/>
    </source>
</evidence>
<evidence type="ECO:0000313" key="7">
    <source>
        <dbReference type="EMBL" id="CAD8048256.1"/>
    </source>
</evidence>
<protein>
    <recommendedName>
        <fullName evidence="6">EGF-like domain-containing protein</fullName>
    </recommendedName>
</protein>
<feature type="transmembrane region" description="Helical" evidence="4">
    <location>
        <begin position="1956"/>
        <end position="1976"/>
    </location>
</feature>
<evidence type="ECO:0000259" key="6">
    <source>
        <dbReference type="SMART" id="SM00181"/>
    </source>
</evidence>
<keyword evidence="4" id="KW-0472">Membrane</keyword>
<feature type="transmembrane region" description="Helical" evidence="4">
    <location>
        <begin position="1886"/>
        <end position="1907"/>
    </location>
</feature>
<keyword evidence="2" id="KW-0677">Repeat</keyword>
<evidence type="ECO:0000256" key="3">
    <source>
        <dbReference type="ARBA" id="ARBA00023157"/>
    </source>
</evidence>
<evidence type="ECO:0000256" key="4">
    <source>
        <dbReference type="SAM" id="Phobius"/>
    </source>
</evidence>
<keyword evidence="1 5" id="KW-0732">Signal</keyword>
<accession>A0A8S1K1I5</accession>
<gene>
    <name evidence="7" type="ORF">PPRIM_AZ9-3.1.T0120387</name>
</gene>
<dbReference type="NCBIfam" id="TIGR02232">
    <property type="entry name" value="myxo_disulf_rpt"/>
    <property type="match status" value="4"/>
</dbReference>
<name>A0A8S1K1I5_PARPR</name>
<sequence>MLNILFSLVFLFQIAYSEWRLIESQFYQENLSNLRGWEFKKSCTDNSAQGSSIRQCQSNSLDFIRLKEDRTRIEKEFYYPHYQLRIITDVFYIRAKSSANSEFKIQLIDSGGTTTLFSRLYQASTIQSYDKVCKNDCSGSSCGGLDETKVELKTVILNGINHQKSVFDVSYCYLYQDDSMRVGLRNILIYVNTCHFTCASCSGSTEYDCLTCYQGGLQGGICKCDEQNSYVQILTGCSQECPRDYYLADDSKYCQFDPRIQSKFSYFTSTSISNGNLLPYDPWVYVPDPFYPSNTNKLAQCGSDDVIGRFSNYEMIYLKLDEHKGLKFLRIRASFYLFGWQTGSSLRITVDSYSQGLILKTASNYTIQNARLNKFSSSSCSGNNYDLLRIETILKTYSTTPIIKIQAVPTLQTEYWAFKNITIDYGLCQSNCTSCETYSRCLICDSGFKLYRGTCVNNCPIHTTLLANGTCQDFEDLIQNSRYLIKAFYDMNTTFEGVSSIIDNFTDLAGTIKTSFTGSIYSFVPEKSVLGGALVWQVGKFQKTFNSLKPHYKISYRLNVTYGDEMSGWFSYKFHSFQSSQLTNPNTGTSNSIGDVKKETTVYYQLLEQPHSSPQLDIVLAGNTNQASLEDAFLYVSEYFVVVHYCAPFCNQCNGPAISDCFTGQYSGHSITQYCNTNQYLNFNSATQVYSCQTCNQLGCLECQSDSVCTKCEFSNTKQFLLDQGECQCYPSSYLSATNCIQCNKYCETCFGSLNTQCYTCVPEFYRSIKKYQCQCIDGYYDDGYNLQCLPICGDQIVVDGEDCDDGNNNPFDGCYQCKYACQESCQDCQNGKCYECKDNYIFIESIHKCINNCGDSIIIGNEECDDGNIYPYDGCYECQFQCYQHCTECIFGICYKCDENNGWYLTGVNCEPICGDGILIQDIEQCDDQNYNPFDRCDMCQLNCSEYCLQCSDGNCVQCIPGFKYVSVTKQCIPICGDFLIVAYEECDDNNFVEFDGCYQCEFKCQTQCTDCRYGTCYECNTPGWELNLSEFMCDIKLDDNITSSKTEYCDDGNIIPMDGCYQQYYECQDSCNVCYKGYCIFCKKNWYLNLSDNLCYPICGDQVIVGNEECDDKNTLMHDSCNQCVFQCDTNCQQCDFGYCLQCKIGYFLLNNKCIEICGDGLVVGNEQCDSNEKILDTFCLNCKYNCGSNCSLCTRGGCQSCKEGYLMDNYECQPICGDKIIVEQEQCDDGNDQPFDGCHNCQFQCQEECLDCRFNYCYDCMIGYINKNFICIENCGNSLSTKNEKCDDGNLEAFDGCYNCNYSCDEECEICQEGLCFKCINIGWQINKVNYQCEPICGDQIVVGNEFCDDGNDIRYDGCFECYYECEQPCTNCVKGICQECNTIGWLLEDFKCVEICGDLIIVGNEQCDDGNNIPYDGCFDCEYQCQIQCTNCNKGICEECNTYGWILVDQQCSTYCGDGIVVQPYELCDDGNQFPFDGCFDCDFQCQEICGECIEGRCYRCDELGWIIENFMCVPYCGDGLIVGNEQCDSGKQVDNFCKDCILVCDKYCIDCIDGICNLCDQGRQLQNNYCISLCGDGILVDEDCDDGNLDNGDGCSESCKVENDWVCLNIQFLTSSCLYSITPIMKLNNIQQNPESVEMVSITFNQPMMLKYDENFTADHYFRGNITNLLFEQYSVNFEFRVPPKFNQVDNIEAIATVKFYENIDDPILIVILNQSAIVTQYYTIVIDNEKEIRLQTPIVLSSSQISISENAKSFLSIVIYFMITLSSFCIITGSFEIFWNLMDLLQYLSYIKYINIQFPTNLNIYFEVFKLISIQPLMEFTGISSIFSIADGEEEYIVETSDKFKQDQINGYFYNNFQSSIFCFFGLFSGYIIAKSLTQFLYTLGPYQLANFGFYPTKFIYIFRNILRKSYKAFYFSAIIKMIMSNYYDISFSVFIQLNHFNTDNTVLQINSYAALVVCALQLLFFTYMFTKQLSFTKKVTTKNIEQYSALFEGVADSTNIWITQYNTILLLKKQIFIFLIVYMGQNGPLQTIMIGLIQTIFLLYVFIQKPLENVQEYYKILVAESLLAFNTLLFLTYQYRLELELSIDDYIMIGWIHIASFSFILLFSLIFDIKSQASILYKRVIKMINGKQPEIKSGTVVFY</sequence>
<feature type="transmembrane region" description="Helical" evidence="4">
    <location>
        <begin position="2012"/>
        <end position="2030"/>
    </location>
</feature>
<keyword evidence="8" id="KW-1185">Reference proteome</keyword>
<reference evidence="7" key="1">
    <citation type="submission" date="2021-01" db="EMBL/GenBank/DDBJ databases">
        <authorList>
            <consortium name="Genoscope - CEA"/>
            <person name="William W."/>
        </authorList>
    </citation>
    <scope>NUCLEOTIDE SEQUENCE</scope>
</reference>